<reference evidence="1" key="1">
    <citation type="submission" date="2014-09" db="EMBL/GenBank/DDBJ databases">
        <authorList>
            <person name="Magalhaes I.L.F."/>
            <person name="Oliveira U."/>
            <person name="Santos F.R."/>
            <person name="Vidigal T.H.D.A."/>
            <person name="Brescovit A.D."/>
            <person name="Santos A.J."/>
        </authorList>
    </citation>
    <scope>NUCLEOTIDE SEQUENCE</scope>
    <source>
        <tissue evidence="1">Shoot tissue taken approximately 20 cm above the soil surface</tissue>
    </source>
</reference>
<reference evidence="1" key="2">
    <citation type="journal article" date="2015" name="Data Brief">
        <title>Shoot transcriptome of the giant reed, Arundo donax.</title>
        <authorList>
            <person name="Barrero R.A."/>
            <person name="Guerrero F.D."/>
            <person name="Moolhuijzen P."/>
            <person name="Goolsby J.A."/>
            <person name="Tidwell J."/>
            <person name="Bellgard S.E."/>
            <person name="Bellgard M.I."/>
        </authorList>
    </citation>
    <scope>NUCLEOTIDE SEQUENCE</scope>
    <source>
        <tissue evidence="1">Shoot tissue taken approximately 20 cm above the soil surface</tissue>
    </source>
</reference>
<name>A0A0A9CDL0_ARUDO</name>
<dbReference type="EMBL" id="GBRH01225357">
    <property type="protein sequence ID" value="JAD72538.1"/>
    <property type="molecule type" value="Transcribed_RNA"/>
</dbReference>
<proteinExistence type="predicted"/>
<protein>
    <submittedName>
        <fullName evidence="1">Uncharacterized protein</fullName>
    </submittedName>
</protein>
<sequence>MKLMKRTSADYLFPLHTPCNVNISMNLHVRSL</sequence>
<organism evidence="1">
    <name type="scientific">Arundo donax</name>
    <name type="common">Giant reed</name>
    <name type="synonym">Donax arundinaceus</name>
    <dbReference type="NCBI Taxonomy" id="35708"/>
    <lineage>
        <taxon>Eukaryota</taxon>
        <taxon>Viridiplantae</taxon>
        <taxon>Streptophyta</taxon>
        <taxon>Embryophyta</taxon>
        <taxon>Tracheophyta</taxon>
        <taxon>Spermatophyta</taxon>
        <taxon>Magnoliopsida</taxon>
        <taxon>Liliopsida</taxon>
        <taxon>Poales</taxon>
        <taxon>Poaceae</taxon>
        <taxon>PACMAD clade</taxon>
        <taxon>Arundinoideae</taxon>
        <taxon>Arundineae</taxon>
        <taxon>Arundo</taxon>
    </lineage>
</organism>
<accession>A0A0A9CDL0</accession>
<evidence type="ECO:0000313" key="1">
    <source>
        <dbReference type="EMBL" id="JAD72538.1"/>
    </source>
</evidence>
<dbReference type="AlphaFoldDB" id="A0A0A9CDL0"/>